<sequence length="309" mass="32087">MRIGIGVGDIAGRGSAPGDQIEQIRSLAERGAGSVWLAQIFGADALTMLAVAGAQLPGIEFGTAVVPTYPRHPTALAAQALTVQALTGGRLTLGVGPSHRSVIEDMFGLDYTKPARHMREYLTVLGGLLRGERVDFTGETMRVNARLTIPGSEPPSVLVAALGPVMLRLAGRLTDGTVTWMTGPETLARHTVPVLTEAAAEAGRPAPRVVAGLPICLTDDPAAARERAARQFAVYGQLPNYRAMLDREGADGPADLAIVGDEDVLAAGLDRLAAAGVTEFLAVPFGARDQLAPTIDFLAARSATGGARA</sequence>
<evidence type="ECO:0000259" key="2">
    <source>
        <dbReference type="Pfam" id="PF00296"/>
    </source>
</evidence>
<keyword evidence="3" id="KW-0503">Monooxygenase</keyword>
<dbReference type="EMBL" id="CP001737">
    <property type="protein sequence ID" value="ACV80561.1"/>
    <property type="molecule type" value="Genomic_DNA"/>
</dbReference>
<dbReference type="InParanoid" id="C8XJK0"/>
<proteinExistence type="predicted"/>
<dbReference type="OrthoDB" id="7054907at2"/>
<dbReference type="GO" id="GO:0004497">
    <property type="term" value="F:monooxygenase activity"/>
    <property type="evidence" value="ECO:0007669"/>
    <property type="project" value="UniProtKB-KW"/>
</dbReference>
<organism evidence="3 4">
    <name type="scientific">Nakamurella multipartita (strain ATCC 700099 / DSM 44233 / CIP 104796 / JCM 9543 / NBRC 105858 / Y-104)</name>
    <name type="common">Microsphaera multipartita</name>
    <dbReference type="NCBI Taxonomy" id="479431"/>
    <lineage>
        <taxon>Bacteria</taxon>
        <taxon>Bacillati</taxon>
        <taxon>Actinomycetota</taxon>
        <taxon>Actinomycetes</taxon>
        <taxon>Nakamurellales</taxon>
        <taxon>Nakamurellaceae</taxon>
        <taxon>Nakamurella</taxon>
    </lineage>
</organism>
<dbReference type="PANTHER" id="PTHR43244:SF1">
    <property type="entry name" value="5,10-METHYLENETETRAHYDROMETHANOPTERIN REDUCTASE"/>
    <property type="match status" value="1"/>
</dbReference>
<evidence type="ECO:0000313" key="4">
    <source>
        <dbReference type="Proteomes" id="UP000002218"/>
    </source>
</evidence>
<dbReference type="RefSeq" id="WP_015749386.1">
    <property type="nucleotide sequence ID" value="NC_013235.1"/>
</dbReference>
<dbReference type="Pfam" id="PF00296">
    <property type="entry name" value="Bac_luciferase"/>
    <property type="match status" value="1"/>
</dbReference>
<dbReference type="InterPro" id="IPR011251">
    <property type="entry name" value="Luciferase-like_dom"/>
</dbReference>
<gene>
    <name evidence="3" type="ordered locus">Namu_4273</name>
</gene>
<dbReference type="NCBIfam" id="TIGR03564">
    <property type="entry name" value="F420_MSMEG_4879"/>
    <property type="match status" value="1"/>
</dbReference>
<dbReference type="GO" id="GO:0016705">
    <property type="term" value="F:oxidoreductase activity, acting on paired donors, with incorporation or reduction of molecular oxygen"/>
    <property type="evidence" value="ECO:0007669"/>
    <property type="project" value="InterPro"/>
</dbReference>
<protein>
    <submittedName>
        <fullName evidence="3">Luciferase-like monooxygenase</fullName>
    </submittedName>
</protein>
<dbReference type="PANTHER" id="PTHR43244">
    <property type="match status" value="1"/>
</dbReference>
<dbReference type="InterPro" id="IPR019910">
    <property type="entry name" value="Lucif-like_OxRdtase_MSMEG_4879"/>
</dbReference>
<evidence type="ECO:0000256" key="1">
    <source>
        <dbReference type="ARBA" id="ARBA00023002"/>
    </source>
</evidence>
<evidence type="ECO:0000313" key="3">
    <source>
        <dbReference type="EMBL" id="ACV80561.1"/>
    </source>
</evidence>
<dbReference type="KEGG" id="nml:Namu_4273"/>
<keyword evidence="1" id="KW-0560">Oxidoreductase</keyword>
<dbReference type="STRING" id="479431.Namu_4273"/>
<feature type="domain" description="Luciferase-like" evidence="2">
    <location>
        <begin position="14"/>
        <end position="255"/>
    </location>
</feature>
<reference evidence="4" key="1">
    <citation type="submission" date="2009-09" db="EMBL/GenBank/DDBJ databases">
        <title>The complete genome of Nakamurella multipartita DSM 44233.</title>
        <authorList>
            <consortium name="US DOE Joint Genome Institute (JGI-PGF)"/>
            <person name="Lucas S."/>
            <person name="Copeland A."/>
            <person name="Lapidus A."/>
            <person name="Glavina del Rio T."/>
            <person name="Dalin E."/>
            <person name="Tice H."/>
            <person name="Bruce D."/>
            <person name="Goodwin L."/>
            <person name="Pitluck S."/>
            <person name="Kyrpides N."/>
            <person name="Mavromatis K."/>
            <person name="Ivanova N."/>
            <person name="Ovchinnikova G."/>
            <person name="Sims D."/>
            <person name="Meincke L."/>
            <person name="Brettin T."/>
            <person name="Detter J.C."/>
            <person name="Han C."/>
            <person name="Larimer F."/>
            <person name="Land M."/>
            <person name="Hauser L."/>
            <person name="Markowitz V."/>
            <person name="Cheng J.-F."/>
            <person name="Hugenholtz P."/>
            <person name="Woyke T."/>
            <person name="Wu D."/>
            <person name="Klenk H.-P."/>
            <person name="Eisen J.A."/>
        </authorList>
    </citation>
    <scope>NUCLEOTIDE SEQUENCE [LARGE SCALE GENOMIC DNA]</scope>
    <source>
        <strain evidence="4">ATCC 700099 / DSM 44233 / CIP 104796 / JCM 9543 / NBRC 105858 / Y-104</strain>
    </source>
</reference>
<dbReference type="SUPFAM" id="SSF51679">
    <property type="entry name" value="Bacterial luciferase-like"/>
    <property type="match status" value="1"/>
</dbReference>
<dbReference type="HOGENOM" id="CLU_027853_5_4_11"/>
<dbReference type="Gene3D" id="3.20.20.30">
    <property type="entry name" value="Luciferase-like domain"/>
    <property type="match status" value="1"/>
</dbReference>
<accession>C8XJK0</accession>
<reference evidence="3 4" key="2">
    <citation type="journal article" date="2010" name="Stand. Genomic Sci.">
        <title>Complete genome sequence of Nakamurella multipartita type strain (Y-104).</title>
        <authorList>
            <person name="Tice H."/>
            <person name="Mayilraj S."/>
            <person name="Sims D."/>
            <person name="Lapidus A."/>
            <person name="Nolan M."/>
            <person name="Lucas S."/>
            <person name="Glavina Del Rio T."/>
            <person name="Copeland A."/>
            <person name="Cheng J.F."/>
            <person name="Meincke L."/>
            <person name="Bruce D."/>
            <person name="Goodwin L."/>
            <person name="Pitluck S."/>
            <person name="Ivanova N."/>
            <person name="Mavromatis K."/>
            <person name="Ovchinnikova G."/>
            <person name="Pati A."/>
            <person name="Chen A."/>
            <person name="Palaniappan K."/>
            <person name="Land M."/>
            <person name="Hauser L."/>
            <person name="Chang Y.J."/>
            <person name="Jeffries C.D."/>
            <person name="Detter J.C."/>
            <person name="Brettin T."/>
            <person name="Rohde M."/>
            <person name="Goker M."/>
            <person name="Bristow J."/>
            <person name="Eisen J.A."/>
            <person name="Markowitz V."/>
            <person name="Hugenholtz P."/>
            <person name="Kyrpides N.C."/>
            <person name="Klenk H.P."/>
            <person name="Chen F."/>
        </authorList>
    </citation>
    <scope>NUCLEOTIDE SEQUENCE [LARGE SCALE GENOMIC DNA]</scope>
    <source>
        <strain evidence="4">ATCC 700099 / DSM 44233 / CIP 104796 / JCM 9543 / NBRC 105858 / Y-104</strain>
    </source>
</reference>
<dbReference type="InterPro" id="IPR036661">
    <property type="entry name" value="Luciferase-like_sf"/>
</dbReference>
<keyword evidence="4" id="KW-1185">Reference proteome</keyword>
<name>C8XJK0_NAKMY</name>
<dbReference type="InterPro" id="IPR050564">
    <property type="entry name" value="F420-G6PD/mer"/>
</dbReference>
<dbReference type="eggNOG" id="COG2141">
    <property type="taxonomic scope" value="Bacteria"/>
</dbReference>
<dbReference type="CDD" id="cd01097">
    <property type="entry name" value="Tetrahydromethanopterin_reductase"/>
    <property type="match status" value="1"/>
</dbReference>
<dbReference type="AlphaFoldDB" id="C8XJK0"/>
<dbReference type="Proteomes" id="UP000002218">
    <property type="component" value="Chromosome"/>
</dbReference>